<dbReference type="GO" id="GO:0000723">
    <property type="term" value="P:telomere maintenance"/>
    <property type="evidence" value="ECO:0007669"/>
    <property type="project" value="InterPro"/>
</dbReference>
<evidence type="ECO:0000313" key="6">
    <source>
        <dbReference type="Proteomes" id="UP000007306"/>
    </source>
</evidence>
<dbReference type="FunFam" id="3.40.50.300:FF:002884">
    <property type="entry name" value="ATP-dependent DNA helicase"/>
    <property type="match status" value="1"/>
</dbReference>
<dbReference type="EnsemblPlants" id="ORGLA10G0108400.1">
    <property type="protein sequence ID" value="ORGLA10G0108400.1"/>
    <property type="gene ID" value="ORGLA10G0108400"/>
</dbReference>
<keyword evidence="6" id="KW-1185">Reference proteome</keyword>
<dbReference type="OMA" id="CNGTRMQ"/>
<evidence type="ECO:0000256" key="1">
    <source>
        <dbReference type="RuleBase" id="RU363044"/>
    </source>
</evidence>
<feature type="domain" description="Helitron helicase-like" evidence="3">
    <location>
        <begin position="441"/>
        <end position="623"/>
    </location>
</feature>
<reference evidence="5 6" key="2">
    <citation type="submission" date="2018-04" db="EMBL/GenBank/DDBJ databases">
        <title>OglaRS2 (Oryza glaberrima Reference Sequence Version 2).</title>
        <authorList>
            <person name="Zhang J."/>
            <person name="Kudrna D."/>
            <person name="Lee S."/>
            <person name="Talag J."/>
            <person name="Rajasekar S."/>
            <person name="Wing R.A."/>
        </authorList>
    </citation>
    <scope>NUCLEOTIDE SEQUENCE [LARGE SCALE GENOMIC DNA]</scope>
    <source>
        <strain evidence="5 6">cv. IRGC 96717</strain>
    </source>
</reference>
<dbReference type="Proteomes" id="UP000007306">
    <property type="component" value="Chromosome 10"/>
</dbReference>
<gene>
    <name evidence="5" type="primary">LOC127752401</name>
</gene>
<dbReference type="eggNOG" id="KOG0987">
    <property type="taxonomic scope" value="Eukaryota"/>
</dbReference>
<dbReference type="GO" id="GO:0006281">
    <property type="term" value="P:DNA repair"/>
    <property type="evidence" value="ECO:0007669"/>
    <property type="project" value="UniProtKB-KW"/>
</dbReference>
<dbReference type="InterPro" id="IPR027417">
    <property type="entry name" value="P-loop_NTPase"/>
</dbReference>
<dbReference type="Pfam" id="PF14214">
    <property type="entry name" value="Helitron_like_N"/>
    <property type="match status" value="1"/>
</dbReference>
<dbReference type="STRING" id="4538.I1QV51"/>
<keyword evidence="1" id="KW-0378">Hydrolase</keyword>
<organism evidence="5 6">
    <name type="scientific">Oryza glaberrima</name>
    <name type="common">African rice</name>
    <dbReference type="NCBI Taxonomy" id="4538"/>
    <lineage>
        <taxon>Eukaryota</taxon>
        <taxon>Viridiplantae</taxon>
        <taxon>Streptophyta</taxon>
        <taxon>Embryophyta</taxon>
        <taxon>Tracheophyta</taxon>
        <taxon>Spermatophyta</taxon>
        <taxon>Magnoliopsida</taxon>
        <taxon>Liliopsida</taxon>
        <taxon>Poales</taxon>
        <taxon>Poaceae</taxon>
        <taxon>BOP clade</taxon>
        <taxon>Oryzoideae</taxon>
        <taxon>Oryzeae</taxon>
        <taxon>Oryzinae</taxon>
        <taxon>Oryza</taxon>
    </lineage>
</organism>
<evidence type="ECO:0000259" key="3">
    <source>
        <dbReference type="Pfam" id="PF14214"/>
    </source>
</evidence>
<dbReference type="RefSeq" id="XP_052133697.1">
    <property type="nucleotide sequence ID" value="XM_052277737.1"/>
</dbReference>
<feature type="domain" description="DNA helicase Pif1-like 2B" evidence="4">
    <location>
        <begin position="1395"/>
        <end position="1441"/>
    </location>
</feature>
<dbReference type="KEGG" id="ogl:127752401"/>
<keyword evidence="1" id="KW-0347">Helicase</keyword>
<dbReference type="SUPFAM" id="SSF52540">
    <property type="entry name" value="P-loop containing nucleoside triphosphate hydrolases"/>
    <property type="match status" value="2"/>
</dbReference>
<dbReference type="PANTHER" id="PTHR10492:SF98">
    <property type="entry name" value="ATP-DEPENDENT DNA HELICASE"/>
    <property type="match status" value="1"/>
</dbReference>
<reference evidence="5" key="1">
    <citation type="submission" date="2015-06" db="UniProtKB">
        <authorList>
            <consortium name="EnsemblPlants"/>
        </authorList>
    </citation>
    <scope>IDENTIFICATION</scope>
</reference>
<keyword evidence="1" id="KW-0547">Nucleotide-binding</keyword>
<name>I1QV51_ORYGL</name>
<accession>I1QV51</accession>
<protein>
    <recommendedName>
        <fullName evidence="1">ATP-dependent DNA helicase</fullName>
        <ecNumber evidence="1">5.6.2.3</ecNumber>
    </recommendedName>
</protein>
<proteinExistence type="inferred from homology"/>
<dbReference type="PANTHER" id="PTHR10492">
    <property type="match status" value="1"/>
</dbReference>
<keyword evidence="1" id="KW-0233">DNA recombination</keyword>
<dbReference type="RefSeq" id="XP_052133698.1">
    <property type="nucleotide sequence ID" value="XM_052277738.1"/>
</dbReference>
<keyword evidence="1" id="KW-0067">ATP-binding</keyword>
<dbReference type="GO" id="GO:0016887">
    <property type="term" value="F:ATP hydrolysis activity"/>
    <property type="evidence" value="ECO:0007669"/>
    <property type="project" value="RHEA"/>
</dbReference>
<keyword evidence="1" id="KW-0234">DNA repair</keyword>
<dbReference type="InterPro" id="IPR010285">
    <property type="entry name" value="DNA_helicase_pif1-like_DEAD"/>
</dbReference>
<comment type="cofactor">
    <cofactor evidence="1">
        <name>Mg(2+)</name>
        <dbReference type="ChEBI" id="CHEBI:18420"/>
    </cofactor>
</comment>
<dbReference type="Gramene" id="ORGLA10G0108400.1">
    <property type="protein sequence ID" value="ORGLA10G0108400.1"/>
    <property type="gene ID" value="ORGLA10G0108400"/>
</dbReference>
<evidence type="ECO:0000259" key="2">
    <source>
        <dbReference type="Pfam" id="PF05970"/>
    </source>
</evidence>
<dbReference type="GO" id="GO:0005524">
    <property type="term" value="F:ATP binding"/>
    <property type="evidence" value="ECO:0007669"/>
    <property type="project" value="UniProtKB-KW"/>
</dbReference>
<dbReference type="EC" id="5.6.2.3" evidence="1"/>
<dbReference type="InterPro" id="IPR025476">
    <property type="entry name" value="Helitron_helicase-like"/>
</dbReference>
<dbReference type="GeneID" id="127752401"/>
<dbReference type="InterPro" id="IPR049163">
    <property type="entry name" value="Pif1-like_2B_dom"/>
</dbReference>
<evidence type="ECO:0000313" key="5">
    <source>
        <dbReference type="EnsemblPlants" id="ORGLA10G0108400.1"/>
    </source>
</evidence>
<comment type="similarity">
    <text evidence="1">Belongs to the helicase family.</text>
</comment>
<dbReference type="Pfam" id="PF21530">
    <property type="entry name" value="Pif1_2B_dom"/>
    <property type="match status" value="1"/>
</dbReference>
<keyword evidence="1" id="KW-0227">DNA damage</keyword>
<comment type="catalytic activity">
    <reaction evidence="1">
        <text>ATP + H2O = ADP + phosphate + H(+)</text>
        <dbReference type="Rhea" id="RHEA:13065"/>
        <dbReference type="ChEBI" id="CHEBI:15377"/>
        <dbReference type="ChEBI" id="CHEBI:15378"/>
        <dbReference type="ChEBI" id="CHEBI:30616"/>
        <dbReference type="ChEBI" id="CHEBI:43474"/>
        <dbReference type="ChEBI" id="CHEBI:456216"/>
        <dbReference type="EC" id="5.6.2.3"/>
    </reaction>
</comment>
<dbReference type="GO" id="GO:0006310">
    <property type="term" value="P:DNA recombination"/>
    <property type="evidence" value="ECO:0007669"/>
    <property type="project" value="UniProtKB-KW"/>
</dbReference>
<sequence>MSECATTARMKRKEYMQLKRGMKRARTDGNEEKGRADPTYISNMELKNTLSWNMTWPKCMCRLCQGPNGIYKNIKNVVEPKYCKIQLMQLKEPSVINSAIIYSQLKKARRAKELAKIARMKRKEQNTLKRSRKGTRTNKNVITKEIISSDSKIWNFGGPTCMCQHCHALMWHAERSLHSTVKQPSFGLCCKQGKVALPPLKEQPPYLTSLLTRDGGRSTNYQQNIRSYNSMFAFTSMGGTVDRKINNGHGPYIFRLNGQNHHHIGTLLPEGSNKPRFQQLYVYDTENEIENRIEASKSGASNAPLDQKTIASLLKMLDENNTLAQTFRMARDRFKEDDYHNYTLRLLDNRDQDGRQDNMPSASEVALLIVKDPTKKSYGRDIVLEYKDMRPKRISETHPKLMAMQYPLLFPYGEDGYRPGIKYSGKEGVRNDKKCVTMLEYYAYRLQQRQDQSMLPLMCGNLSMQYMVDAHACIEQIRLNWIRQNQGVLRTELYGGLQDALRRGERTEQVGRRIVLPASFTGGPRNKEQNYQDAMAICRWAGHPDLFVTFTCNPKWPEIQCMLDKVGYQKPSERPDILVRVFMIKLKELMSDIKRNQHFGKTKAIVFTIEFQKRGLPHAHILIFLDKRGKSLEPSQIDELICAEIPDRGKDPETFEAVKNFMMHGPCGEANPKSPCMVDHKCNRFFPRGFSDETIIDEVNFPIHRRRDDERQIKKGRVNLNNGFVVPYNKDLLAKFQAHMNVEWFNRSRSIKYLFKSICNEDDQATAVVEETDAKNNDEIKRYLGCKYTTATEACWRIFKFPLHYQEPPVERLSFHEENEQHVIFPDSTDLQEIIRRPRSGVTMFTEWMETNKRHEDARELTYSEFPTKWTWDKNVKKWVRRKGGMKIGRIYNAHPASGERYYLRVILNTAKGCTTFEDIRTVNGTVHSSYKSACHALGFLNDDSEWIECIKEASCWASGMKLRQLFATVLCHSEVTDPKRLWESSWEKLSKDIQHTQSWALNFPTSCLTPSHRRKCALIEIEKNMRQAGKSLKEYARIEPPNMAKLSEIENSLIIEEMNYDKEKLKHEHLQILNTLNIEQKKAFDAIIESAHQSLGKLIFVDGYGGTGKTYLWKAITTRLRSEGKIVLAVASSGVAALLLQGGRTAHSAFNIPINLTDESTCFIKQGSHIADLLMKISLILWDEAPMANRNCFEALDKSLRDVQRCRNENSCQKPFGGMTVVLGGDFRQILPIVPKGRREHTVNATIKCSYLWQHFEVFNLTKNMRLNYVSKDQTEHQKSAEFAEWILQIGNGDTISLDEKGWVRMPSDLLLQKGDDPKAQIIESTYPDLQDNCCKQNYLEERAILCPVNENVNELNEYIMDQIQGDKVTYLSRDSVSKSVSYSHEMEMLYPTEFLNSLNHSGIPNHQLKLKVGLPVMLLRNINQSAGLCNGTRMTITRLGNKVIEAQIITGTHSGDMVCIPQIIMSPTEPKWPFVLNRKQFPLSVCFAMTINKSQGQTLNKVGLYLPRQVFTHGQLYVAVSRVTSRDGLKILIADEECPGEGMVKNFLQ</sequence>
<dbReference type="Gene3D" id="3.40.50.300">
    <property type="entry name" value="P-loop containing nucleotide triphosphate hydrolases"/>
    <property type="match status" value="1"/>
</dbReference>
<evidence type="ECO:0000259" key="4">
    <source>
        <dbReference type="Pfam" id="PF21530"/>
    </source>
</evidence>
<dbReference type="CDD" id="cd18809">
    <property type="entry name" value="SF1_C_RecD"/>
    <property type="match status" value="1"/>
</dbReference>
<dbReference type="Pfam" id="PF05970">
    <property type="entry name" value="PIF1"/>
    <property type="match status" value="1"/>
</dbReference>
<feature type="domain" description="DNA helicase Pif1-like DEAD-box helicase" evidence="2">
    <location>
        <begin position="1077"/>
        <end position="1300"/>
    </location>
</feature>
<dbReference type="GO" id="GO:0043139">
    <property type="term" value="F:5'-3' DNA helicase activity"/>
    <property type="evidence" value="ECO:0007669"/>
    <property type="project" value="UniProtKB-EC"/>
</dbReference>
<dbReference type="HOGENOM" id="CLU_001324_0_2_1"/>